<dbReference type="PANTHER" id="PTHR30093">
    <property type="entry name" value="GENERAL SECRETION PATHWAY PROTEIN G"/>
    <property type="match status" value="1"/>
</dbReference>
<dbReference type="SUPFAM" id="SSF54523">
    <property type="entry name" value="Pili subunits"/>
    <property type="match status" value="1"/>
</dbReference>
<comment type="caution">
    <text evidence="2">The sequence shown here is derived from an EMBL/GenBank/DDBJ whole genome shotgun (WGS) entry which is preliminary data.</text>
</comment>
<keyword evidence="3" id="KW-1185">Reference proteome</keyword>
<feature type="domain" description="DUF1559" evidence="1">
    <location>
        <begin position="32"/>
        <end position="335"/>
    </location>
</feature>
<dbReference type="Proteomes" id="UP001216907">
    <property type="component" value="Unassembled WGS sequence"/>
</dbReference>
<dbReference type="Pfam" id="PF07963">
    <property type="entry name" value="N_methyl"/>
    <property type="match status" value="1"/>
</dbReference>
<proteinExistence type="predicted"/>
<sequence>MIRRNRGFTLIELLVVIAIIAVLIALLLPAVQSAREAARRSQCTNNLKQIGLAVHNYASTFQVLPFGKGKNYVDSLPGSATYARWSVHSQLLMYIEQGNLFNSINFFLPPETPGMAGDVAFMPPYQNPNRENQTSSLTQVSVFLCPSDAGGNLTSQWPGANNYLGNLNTWACDLSESVPTAVDATAKPSGIFYYLSAVKLADVTDGLTSTAFFSEKIRGKDVNDGNARSDSLVMSGTITPSPTGFEATNQNCEALNPLTTTRLTRRQGMSWVMGEMCCTSYNHVGVPNGKTCAGVGFAGSMANMPMQVPPSSLHPGGVNAMMGDGSVRFVKSSVGLQTWRALGTRNGGEVISSDAY</sequence>
<accession>A0ABT6F6H1</accession>
<dbReference type="Pfam" id="PF07596">
    <property type="entry name" value="SBP_bac_10"/>
    <property type="match status" value="1"/>
</dbReference>
<gene>
    <name evidence="2" type="ORF">PZE19_05365</name>
</gene>
<dbReference type="PANTHER" id="PTHR30093:SF2">
    <property type="entry name" value="TYPE II SECRETION SYSTEM PROTEIN H"/>
    <property type="match status" value="1"/>
</dbReference>
<dbReference type="PROSITE" id="PS00409">
    <property type="entry name" value="PROKAR_NTER_METHYL"/>
    <property type="match status" value="1"/>
</dbReference>
<dbReference type="EMBL" id="JARRAG010000001">
    <property type="protein sequence ID" value="MDG3003188.1"/>
    <property type="molecule type" value="Genomic_DNA"/>
</dbReference>
<name>A0ABT6F6H1_9BACT</name>
<dbReference type="RefSeq" id="WP_277859543.1">
    <property type="nucleotide sequence ID" value="NZ_JARRAG010000001.1"/>
</dbReference>
<dbReference type="NCBIfam" id="TIGR04294">
    <property type="entry name" value="pre_pil_HX9DG"/>
    <property type="match status" value="1"/>
</dbReference>
<evidence type="ECO:0000313" key="2">
    <source>
        <dbReference type="EMBL" id="MDG3003188.1"/>
    </source>
</evidence>
<dbReference type="InterPro" id="IPR012902">
    <property type="entry name" value="N_methyl_site"/>
</dbReference>
<dbReference type="Gene3D" id="3.30.700.10">
    <property type="entry name" value="Glycoprotein, Type 4 Pilin"/>
    <property type="match status" value="1"/>
</dbReference>
<organism evidence="2 3">
    <name type="scientific">Paludisphaera mucosa</name>
    <dbReference type="NCBI Taxonomy" id="3030827"/>
    <lineage>
        <taxon>Bacteria</taxon>
        <taxon>Pseudomonadati</taxon>
        <taxon>Planctomycetota</taxon>
        <taxon>Planctomycetia</taxon>
        <taxon>Isosphaerales</taxon>
        <taxon>Isosphaeraceae</taxon>
        <taxon>Paludisphaera</taxon>
    </lineage>
</organism>
<dbReference type="NCBIfam" id="TIGR02532">
    <property type="entry name" value="IV_pilin_GFxxxE"/>
    <property type="match status" value="1"/>
</dbReference>
<dbReference type="InterPro" id="IPR011453">
    <property type="entry name" value="DUF1559"/>
</dbReference>
<evidence type="ECO:0000259" key="1">
    <source>
        <dbReference type="Pfam" id="PF07596"/>
    </source>
</evidence>
<evidence type="ECO:0000313" key="3">
    <source>
        <dbReference type="Proteomes" id="UP001216907"/>
    </source>
</evidence>
<protein>
    <submittedName>
        <fullName evidence="2">DUF1559 domain-containing protein</fullName>
    </submittedName>
</protein>
<reference evidence="2 3" key="1">
    <citation type="submission" date="2023-03" db="EMBL/GenBank/DDBJ databases">
        <title>Paludisphaera mucosa sp. nov. a novel planctomycete from northern fen.</title>
        <authorList>
            <person name="Ivanova A."/>
        </authorList>
    </citation>
    <scope>NUCLEOTIDE SEQUENCE [LARGE SCALE GENOMIC DNA]</scope>
    <source>
        <strain evidence="2 3">Pla2</strain>
    </source>
</reference>
<dbReference type="InterPro" id="IPR045584">
    <property type="entry name" value="Pilin-like"/>
</dbReference>
<dbReference type="InterPro" id="IPR027558">
    <property type="entry name" value="Pre_pil_HX9DG_C"/>
</dbReference>